<protein>
    <submittedName>
        <fullName evidence="1">Uncharacterized protein</fullName>
    </submittedName>
</protein>
<reference evidence="1" key="1">
    <citation type="submission" date="2023-05" db="EMBL/GenBank/DDBJ databases">
        <title>Comparative genomics of Bacillaceae isolates and their secondary metabolite potential.</title>
        <authorList>
            <person name="Song L."/>
            <person name="Nielsen L.J."/>
            <person name="Mohite O."/>
            <person name="Xu X."/>
            <person name="Weber T."/>
            <person name="Kovacs A.T."/>
        </authorList>
    </citation>
    <scope>NUCLEOTIDE SEQUENCE</scope>
    <source>
        <strain evidence="1">XLM17</strain>
    </source>
</reference>
<dbReference type="RefSeq" id="WP_066093468.1">
    <property type="nucleotide sequence ID" value="NZ_CP126114.1"/>
</dbReference>
<dbReference type="Proteomes" id="UP001178288">
    <property type="component" value="Chromosome"/>
</dbReference>
<sequence length="63" mass="7260">MRTINASEKLADNTIFLLSLFIKYTNFIFDKCVPLIGETFYLIVMKAPSIFLLRQKSPRTEGT</sequence>
<organism evidence="1 2">
    <name type="scientific">Neobacillus novalis</name>
    <dbReference type="NCBI Taxonomy" id="220687"/>
    <lineage>
        <taxon>Bacteria</taxon>
        <taxon>Bacillati</taxon>
        <taxon>Bacillota</taxon>
        <taxon>Bacilli</taxon>
        <taxon>Bacillales</taxon>
        <taxon>Bacillaceae</taxon>
        <taxon>Neobacillus</taxon>
    </lineage>
</organism>
<dbReference type="KEGG" id="nnv:QNH39_26175"/>
<gene>
    <name evidence="1" type="ORF">QNH39_26175</name>
</gene>
<accession>A0AA95MQG1</accession>
<name>A0AA95MQG1_9BACI</name>
<evidence type="ECO:0000313" key="1">
    <source>
        <dbReference type="EMBL" id="WHY86020.1"/>
    </source>
</evidence>
<keyword evidence="2" id="KW-1185">Reference proteome</keyword>
<dbReference type="AlphaFoldDB" id="A0AA95MQG1"/>
<evidence type="ECO:0000313" key="2">
    <source>
        <dbReference type="Proteomes" id="UP001178288"/>
    </source>
</evidence>
<proteinExistence type="predicted"/>
<dbReference type="EMBL" id="CP126114">
    <property type="protein sequence ID" value="WHY86020.1"/>
    <property type="molecule type" value="Genomic_DNA"/>
</dbReference>